<dbReference type="EMBL" id="BNCH01000003">
    <property type="protein sequence ID" value="GHE96685.1"/>
    <property type="molecule type" value="Genomic_DNA"/>
</dbReference>
<feature type="transmembrane region" description="Helical" evidence="2">
    <location>
        <begin position="42"/>
        <end position="59"/>
    </location>
</feature>
<evidence type="ECO:0008006" key="5">
    <source>
        <dbReference type="Google" id="ProtNLM"/>
    </source>
</evidence>
<dbReference type="Proteomes" id="UP000609802">
    <property type="component" value="Unassembled WGS sequence"/>
</dbReference>
<sequence length="157" mass="17065">MSEQEFELEPRLESQTGPDLEPGERLIDSFSGNLTTYVKEHVLLAALGSVLMSGILIYMGNPHAWAGVVGSVAAIAVRGVYVAREQLGFTWYLTNRRMIGPGGRTILLENIEKVNVIFSAAQVVTRTGDKYMMKYQADTKATQAAINLARGVTGDTA</sequence>
<feature type="transmembrane region" description="Helical" evidence="2">
    <location>
        <begin position="65"/>
        <end position="83"/>
    </location>
</feature>
<name>A0ABQ3IXN9_9RHOB</name>
<feature type="region of interest" description="Disordered" evidence="1">
    <location>
        <begin position="1"/>
        <end position="22"/>
    </location>
</feature>
<protein>
    <recommendedName>
        <fullName evidence="5">DUF304 domain-containing protein</fullName>
    </recommendedName>
</protein>
<keyword evidence="2" id="KW-0472">Membrane</keyword>
<gene>
    <name evidence="3" type="ORF">GCM10016455_16390</name>
</gene>
<comment type="caution">
    <text evidence="3">The sequence shown here is derived from an EMBL/GenBank/DDBJ whole genome shotgun (WGS) entry which is preliminary data.</text>
</comment>
<accession>A0ABQ3IXN9</accession>
<evidence type="ECO:0000256" key="1">
    <source>
        <dbReference type="SAM" id="MobiDB-lite"/>
    </source>
</evidence>
<evidence type="ECO:0000313" key="3">
    <source>
        <dbReference type="EMBL" id="GHE96685.1"/>
    </source>
</evidence>
<keyword evidence="4" id="KW-1185">Reference proteome</keyword>
<evidence type="ECO:0000313" key="4">
    <source>
        <dbReference type="Proteomes" id="UP000609802"/>
    </source>
</evidence>
<keyword evidence="2" id="KW-1133">Transmembrane helix</keyword>
<reference evidence="4" key="1">
    <citation type="journal article" date="2019" name="Int. J. Syst. Evol. Microbiol.">
        <title>The Global Catalogue of Microorganisms (GCM) 10K type strain sequencing project: providing services to taxonomists for standard genome sequencing and annotation.</title>
        <authorList>
            <consortium name="The Broad Institute Genomics Platform"/>
            <consortium name="The Broad Institute Genome Sequencing Center for Infectious Disease"/>
            <person name="Wu L."/>
            <person name="Ma J."/>
        </authorList>
    </citation>
    <scope>NUCLEOTIDE SEQUENCE [LARGE SCALE GENOMIC DNA]</scope>
    <source>
        <strain evidence="4">KCTC 42443</strain>
    </source>
</reference>
<dbReference type="RefSeq" id="WP_191286031.1">
    <property type="nucleotide sequence ID" value="NZ_BNCH01000003.1"/>
</dbReference>
<keyword evidence="2" id="KW-0812">Transmembrane</keyword>
<evidence type="ECO:0000256" key="2">
    <source>
        <dbReference type="SAM" id="Phobius"/>
    </source>
</evidence>
<organism evidence="3 4">
    <name type="scientific">Aliiroseovarius zhejiangensis</name>
    <dbReference type="NCBI Taxonomy" id="1632025"/>
    <lineage>
        <taxon>Bacteria</taxon>
        <taxon>Pseudomonadati</taxon>
        <taxon>Pseudomonadota</taxon>
        <taxon>Alphaproteobacteria</taxon>
        <taxon>Rhodobacterales</taxon>
        <taxon>Paracoccaceae</taxon>
        <taxon>Aliiroseovarius</taxon>
    </lineage>
</organism>
<proteinExistence type="predicted"/>